<keyword evidence="10" id="KW-0573">Peptidoglycan synthesis</keyword>
<dbReference type="PRINTS" id="PR00725">
    <property type="entry name" value="DADACBPTASE1"/>
</dbReference>
<dbReference type="SUPFAM" id="SSF69189">
    <property type="entry name" value="Penicillin-binding protein associated domain"/>
    <property type="match status" value="1"/>
</dbReference>
<keyword evidence="11" id="KW-0961">Cell wall biogenesis/degradation</keyword>
<dbReference type="Gene3D" id="2.60.410.10">
    <property type="entry name" value="D-Ala-D-Ala carboxypeptidase, C-terminal domain"/>
    <property type="match status" value="1"/>
</dbReference>
<dbReference type="GO" id="GO:0071555">
    <property type="term" value="P:cell wall organization"/>
    <property type="evidence" value="ECO:0007669"/>
    <property type="project" value="UniProtKB-KW"/>
</dbReference>
<keyword evidence="6" id="KW-0645">Protease</keyword>
<evidence type="ECO:0000256" key="9">
    <source>
        <dbReference type="ARBA" id="ARBA00022960"/>
    </source>
</evidence>
<dbReference type="Gene3D" id="3.40.710.10">
    <property type="entry name" value="DD-peptidase/beta-lactamase superfamily"/>
    <property type="match status" value="1"/>
</dbReference>
<evidence type="ECO:0000256" key="3">
    <source>
        <dbReference type="ARBA" id="ARBA00007164"/>
    </source>
</evidence>
<organism evidence="14 15">
    <name type="scientific">Daphnia pulex</name>
    <name type="common">Water flea</name>
    <dbReference type="NCBI Taxonomy" id="6669"/>
    <lineage>
        <taxon>Eukaryota</taxon>
        <taxon>Metazoa</taxon>
        <taxon>Ecdysozoa</taxon>
        <taxon>Arthropoda</taxon>
        <taxon>Crustacea</taxon>
        <taxon>Branchiopoda</taxon>
        <taxon>Diplostraca</taxon>
        <taxon>Cladocera</taxon>
        <taxon>Anomopoda</taxon>
        <taxon>Daphniidae</taxon>
        <taxon>Daphnia</taxon>
    </lineage>
</organism>
<dbReference type="GO" id="GO:0008360">
    <property type="term" value="P:regulation of cell shape"/>
    <property type="evidence" value="ECO:0007669"/>
    <property type="project" value="UniProtKB-KW"/>
</dbReference>
<dbReference type="GO" id="GO:0009002">
    <property type="term" value="F:serine-type D-Ala-D-Ala carboxypeptidase activity"/>
    <property type="evidence" value="ECO:0007669"/>
    <property type="project" value="UniProtKB-EC"/>
</dbReference>
<evidence type="ECO:0000313" key="15">
    <source>
        <dbReference type="Proteomes" id="UP000000305"/>
    </source>
</evidence>
<evidence type="ECO:0000256" key="8">
    <source>
        <dbReference type="ARBA" id="ARBA00022801"/>
    </source>
</evidence>
<evidence type="ECO:0000256" key="2">
    <source>
        <dbReference type="ARBA" id="ARBA00004752"/>
    </source>
</evidence>
<evidence type="ECO:0000256" key="1">
    <source>
        <dbReference type="ARBA" id="ARBA00003217"/>
    </source>
</evidence>
<evidence type="ECO:0000256" key="4">
    <source>
        <dbReference type="ARBA" id="ARBA00012448"/>
    </source>
</evidence>
<dbReference type="Pfam" id="PF00768">
    <property type="entry name" value="Peptidase_S11"/>
    <property type="match status" value="1"/>
</dbReference>
<dbReference type="HOGENOM" id="CLU_027070_8_1_1"/>
<dbReference type="Pfam" id="PF07943">
    <property type="entry name" value="PBP5_C"/>
    <property type="match status" value="1"/>
</dbReference>
<accession>E9G9D1</accession>
<dbReference type="UniPathway" id="UPA00219"/>
<evidence type="ECO:0000256" key="11">
    <source>
        <dbReference type="ARBA" id="ARBA00023316"/>
    </source>
</evidence>
<comment type="pathway">
    <text evidence="2">Cell wall biogenesis; peptidoglycan biosynthesis.</text>
</comment>
<keyword evidence="5" id="KW-0121">Carboxypeptidase</keyword>
<dbReference type="Proteomes" id="UP000000305">
    <property type="component" value="Unassembled WGS sequence"/>
</dbReference>
<dbReference type="InterPro" id="IPR012338">
    <property type="entry name" value="Beta-lactam/transpept-like"/>
</dbReference>
<evidence type="ECO:0000256" key="5">
    <source>
        <dbReference type="ARBA" id="ARBA00022645"/>
    </source>
</evidence>
<sequence length="285" mass="31763">MFVPLGGTVSLSDLLQGIIVQSGNDACIVVTEGLAGSEENFVSQMNQKAKELGAINTHFLNSTGWPERGHTSTPRDLMLFGIRTIRDFPEFYKIYYSQLEFTYNGIRQNNRNPLLYNKLGDGLKTGHTDEGGFGLAGSGQRGDRRLIFVINGLKNDKTRAETASKMLNYGMDSFEAITLYSQDAVVEEMPLSGASQSNISLVTIKPIIISVKRGYNDQIKKNIIKKPGAFKLPIEKGKILADLVVSSPGFPDKHFPLKAGESVEKKVFLMRLWNSFKHWLMSWIH</sequence>
<comment type="function">
    <text evidence="1">Removes C-terminal D-alanyl residues from sugar-peptide cell wall precursors.</text>
</comment>
<feature type="domain" description="Peptidase S11 D-Ala-D-Ala carboxypeptidase A C-terminal" evidence="13">
    <location>
        <begin position="174"/>
        <end position="265"/>
    </location>
</feature>
<keyword evidence="15" id="KW-1185">Reference proteome</keyword>
<dbReference type="STRING" id="6669.E9G9D1"/>
<dbReference type="OMA" id="KEHQATI"/>
<dbReference type="SUPFAM" id="SSF56601">
    <property type="entry name" value="beta-lactamase/transpeptidase-like"/>
    <property type="match status" value="1"/>
</dbReference>
<dbReference type="InterPro" id="IPR012907">
    <property type="entry name" value="Peptidase_S11_C"/>
</dbReference>
<dbReference type="eggNOG" id="ENOG502S4VA">
    <property type="taxonomic scope" value="Eukaryota"/>
</dbReference>
<dbReference type="InterPro" id="IPR018044">
    <property type="entry name" value="Peptidase_S11"/>
</dbReference>
<keyword evidence="8" id="KW-0378">Hydrolase</keyword>
<keyword evidence="9" id="KW-0133">Cell shape</keyword>
<dbReference type="OrthoDB" id="10254188at2759"/>
<dbReference type="SMART" id="SM00936">
    <property type="entry name" value="PBP5_C"/>
    <property type="match status" value="1"/>
</dbReference>
<evidence type="ECO:0000259" key="13">
    <source>
        <dbReference type="SMART" id="SM00936"/>
    </source>
</evidence>
<gene>
    <name evidence="14" type="ORF">DAPPUDRAFT_315307</name>
</gene>
<evidence type="ECO:0000256" key="7">
    <source>
        <dbReference type="ARBA" id="ARBA00022729"/>
    </source>
</evidence>
<keyword evidence="7" id="KW-0732">Signal</keyword>
<dbReference type="KEGG" id="dpx:DAPPUDRAFT_315307"/>
<dbReference type="InParanoid" id="E9G9D1"/>
<evidence type="ECO:0000313" key="14">
    <source>
        <dbReference type="EMBL" id="EFX83900.1"/>
    </source>
</evidence>
<name>E9G9D1_DAPPU</name>
<evidence type="ECO:0000256" key="6">
    <source>
        <dbReference type="ARBA" id="ARBA00022670"/>
    </source>
</evidence>
<evidence type="ECO:0000256" key="10">
    <source>
        <dbReference type="ARBA" id="ARBA00022984"/>
    </source>
</evidence>
<evidence type="ECO:0000256" key="12">
    <source>
        <dbReference type="ARBA" id="ARBA00034000"/>
    </source>
</evidence>
<dbReference type="PANTHER" id="PTHR21581">
    <property type="entry name" value="D-ALANYL-D-ALANINE CARBOXYPEPTIDASE"/>
    <property type="match status" value="1"/>
</dbReference>
<dbReference type="InterPro" id="IPR015956">
    <property type="entry name" value="Peniciliin-bd_prot_C_sf"/>
</dbReference>
<reference evidence="14 15" key="1">
    <citation type="journal article" date="2011" name="Science">
        <title>The ecoresponsive genome of Daphnia pulex.</title>
        <authorList>
            <person name="Colbourne J.K."/>
            <person name="Pfrender M.E."/>
            <person name="Gilbert D."/>
            <person name="Thomas W.K."/>
            <person name="Tucker A."/>
            <person name="Oakley T.H."/>
            <person name="Tokishita S."/>
            <person name="Aerts A."/>
            <person name="Arnold G.J."/>
            <person name="Basu M.K."/>
            <person name="Bauer D.J."/>
            <person name="Caceres C.E."/>
            <person name="Carmel L."/>
            <person name="Casola C."/>
            <person name="Choi J.H."/>
            <person name="Detter J.C."/>
            <person name="Dong Q."/>
            <person name="Dusheyko S."/>
            <person name="Eads B.D."/>
            <person name="Frohlich T."/>
            <person name="Geiler-Samerotte K.A."/>
            <person name="Gerlach D."/>
            <person name="Hatcher P."/>
            <person name="Jogdeo S."/>
            <person name="Krijgsveld J."/>
            <person name="Kriventseva E.V."/>
            <person name="Kultz D."/>
            <person name="Laforsch C."/>
            <person name="Lindquist E."/>
            <person name="Lopez J."/>
            <person name="Manak J.R."/>
            <person name="Muller J."/>
            <person name="Pangilinan J."/>
            <person name="Patwardhan R.P."/>
            <person name="Pitluck S."/>
            <person name="Pritham E.J."/>
            <person name="Rechtsteiner A."/>
            <person name="Rho M."/>
            <person name="Rogozin I.B."/>
            <person name="Sakarya O."/>
            <person name="Salamov A."/>
            <person name="Schaack S."/>
            <person name="Shapiro H."/>
            <person name="Shiga Y."/>
            <person name="Skalitzky C."/>
            <person name="Smith Z."/>
            <person name="Souvorov A."/>
            <person name="Sung W."/>
            <person name="Tang Z."/>
            <person name="Tsuchiya D."/>
            <person name="Tu H."/>
            <person name="Vos H."/>
            <person name="Wang M."/>
            <person name="Wolf Y.I."/>
            <person name="Yamagata H."/>
            <person name="Yamada T."/>
            <person name="Ye Y."/>
            <person name="Shaw J.R."/>
            <person name="Andrews J."/>
            <person name="Crease T.J."/>
            <person name="Tang H."/>
            <person name="Lucas S.M."/>
            <person name="Robertson H.M."/>
            <person name="Bork P."/>
            <person name="Koonin E.V."/>
            <person name="Zdobnov E.M."/>
            <person name="Grigoriev I.V."/>
            <person name="Lynch M."/>
            <person name="Boore J.L."/>
        </authorList>
    </citation>
    <scope>NUCLEOTIDE SEQUENCE [LARGE SCALE GENOMIC DNA]</scope>
</reference>
<dbReference type="InterPro" id="IPR001967">
    <property type="entry name" value="Peptidase_S11_N"/>
</dbReference>
<dbReference type="EMBL" id="GL732536">
    <property type="protein sequence ID" value="EFX83900.1"/>
    <property type="molecule type" value="Genomic_DNA"/>
</dbReference>
<proteinExistence type="inferred from homology"/>
<comment type="similarity">
    <text evidence="3">Belongs to the peptidase S11 family.</text>
</comment>
<dbReference type="InterPro" id="IPR037167">
    <property type="entry name" value="Peptidase_S11_C_sf"/>
</dbReference>
<protein>
    <recommendedName>
        <fullName evidence="4">serine-type D-Ala-D-Ala carboxypeptidase</fullName>
        <ecNumber evidence="4">3.4.16.4</ecNumber>
    </recommendedName>
</protein>
<dbReference type="PANTHER" id="PTHR21581:SF6">
    <property type="entry name" value="TRAFFICKING PROTEIN PARTICLE COMPLEX SUBUNIT 12"/>
    <property type="match status" value="1"/>
</dbReference>
<dbReference type="EC" id="3.4.16.4" evidence="4"/>
<dbReference type="GO" id="GO:0006508">
    <property type="term" value="P:proteolysis"/>
    <property type="evidence" value="ECO:0007669"/>
    <property type="project" value="UniProtKB-KW"/>
</dbReference>
<comment type="catalytic activity">
    <reaction evidence="12">
        <text>Preferential cleavage: (Ac)2-L-Lys-D-Ala-|-D-Ala. Also transpeptidation of peptidyl-alanyl moieties that are N-acyl substituents of D-alanine.</text>
        <dbReference type="EC" id="3.4.16.4"/>
    </reaction>
</comment>
<dbReference type="AlphaFoldDB" id="E9G9D1"/>